<gene>
    <name evidence="1" type="ORF">H5410_037320</name>
</gene>
<name>A0A9J5Y963_SOLCO</name>
<dbReference type="Proteomes" id="UP000824120">
    <property type="component" value="Chromosome 7"/>
</dbReference>
<dbReference type="OrthoDB" id="10623339at2759"/>
<reference evidence="1 2" key="1">
    <citation type="submission" date="2020-09" db="EMBL/GenBank/DDBJ databases">
        <title>De no assembly of potato wild relative species, Solanum commersonii.</title>
        <authorList>
            <person name="Cho K."/>
        </authorList>
    </citation>
    <scope>NUCLEOTIDE SEQUENCE [LARGE SCALE GENOMIC DNA]</scope>
    <source>
        <strain evidence="1">LZ3.2</strain>
        <tissue evidence="1">Leaf</tissue>
    </source>
</reference>
<dbReference type="EMBL" id="JACXVP010000007">
    <property type="protein sequence ID" value="KAG5596088.1"/>
    <property type="molecule type" value="Genomic_DNA"/>
</dbReference>
<keyword evidence="2" id="KW-1185">Reference proteome</keyword>
<organism evidence="1 2">
    <name type="scientific">Solanum commersonii</name>
    <name type="common">Commerson's wild potato</name>
    <name type="synonym">Commerson's nightshade</name>
    <dbReference type="NCBI Taxonomy" id="4109"/>
    <lineage>
        <taxon>Eukaryota</taxon>
        <taxon>Viridiplantae</taxon>
        <taxon>Streptophyta</taxon>
        <taxon>Embryophyta</taxon>
        <taxon>Tracheophyta</taxon>
        <taxon>Spermatophyta</taxon>
        <taxon>Magnoliopsida</taxon>
        <taxon>eudicotyledons</taxon>
        <taxon>Gunneridae</taxon>
        <taxon>Pentapetalae</taxon>
        <taxon>asterids</taxon>
        <taxon>lamiids</taxon>
        <taxon>Solanales</taxon>
        <taxon>Solanaceae</taxon>
        <taxon>Solanoideae</taxon>
        <taxon>Solaneae</taxon>
        <taxon>Solanum</taxon>
    </lineage>
</organism>
<accession>A0A9J5Y963</accession>
<sequence>MYKHQKEAKPTPFMAVPVRFTWSVKKAIDEGLILIAAKNPQSARGKSFSAVDSTTIHDETFEFDITRKGVHDNDEGGGEENLSDKGITKNIEDCLDACSHRILNFTQMSVIRGMIIIGFGRDEMGELLLILKAQGLTNLFLQGNKRRKMVREETRPFYINASGSPILISSVVSRMPVFLKADVISQILGANAPLQRLRSQLETNEKEIAALQLSDSAAKDKLHLTYKVEQAGLIEENSHLKAELLKSKATLETEQSMNSTDIKGLFELLKTHPASF</sequence>
<protein>
    <submittedName>
        <fullName evidence="1">Uncharacterized protein</fullName>
    </submittedName>
</protein>
<proteinExistence type="predicted"/>
<comment type="caution">
    <text evidence="1">The sequence shown here is derived from an EMBL/GenBank/DDBJ whole genome shotgun (WGS) entry which is preliminary data.</text>
</comment>
<evidence type="ECO:0000313" key="1">
    <source>
        <dbReference type="EMBL" id="KAG5596088.1"/>
    </source>
</evidence>
<dbReference type="AlphaFoldDB" id="A0A9J5Y963"/>
<evidence type="ECO:0000313" key="2">
    <source>
        <dbReference type="Proteomes" id="UP000824120"/>
    </source>
</evidence>